<sequence>MKAGRAVTHFLEHHRTPDDYLYLLLDGLADCAPEHPLSVPSLVQSLGDAAVSRVLRPDLAHTPDACPALVQLARPGESPALQHLEWSAECASRDTGYHKRYVCGWLLSPQPLDIIAGHIATRCHTIAGKDGRPLPWFEPLRLELFCATAVSEKSWLLCPIRFWLLPLSWGTHAVIRGTDDPAEVVMPEAAHQAQQWAPLISNFLGIWQHLLQRPAGFAPWRWTGDTVLPPQAALHALRLVRDAYAFGLRSHRDIIALCLHRVFIHPLLLRHPEIQALITKAGSGALDLQSHFASHYSEALWKRTFTDLPHAKDYS</sequence>
<name>A0A177SRX1_PSEPU</name>
<accession>A0A177SRX1</accession>
<reference evidence="1 2" key="1">
    <citation type="submission" date="2016-03" db="EMBL/GenBank/DDBJ databases">
        <title>Draft Genome Assembly of Pseudomonas putida strain CBF10-2.</title>
        <authorList>
            <person name="Iyer R.S."/>
            <person name="Damania A."/>
        </authorList>
    </citation>
    <scope>NUCLEOTIDE SEQUENCE [LARGE SCALE GENOMIC DNA]</scope>
    <source>
        <strain evidence="1 2">CBF10-2</strain>
    </source>
</reference>
<organism evidence="1 2">
    <name type="scientific">Pseudomonas putida</name>
    <name type="common">Arthrobacter siderocapsulatus</name>
    <dbReference type="NCBI Taxonomy" id="303"/>
    <lineage>
        <taxon>Bacteria</taxon>
        <taxon>Pseudomonadati</taxon>
        <taxon>Pseudomonadota</taxon>
        <taxon>Gammaproteobacteria</taxon>
        <taxon>Pseudomonadales</taxon>
        <taxon>Pseudomonadaceae</taxon>
        <taxon>Pseudomonas</taxon>
    </lineage>
</organism>
<comment type="caution">
    <text evidence="1">The sequence shown here is derived from an EMBL/GenBank/DDBJ whole genome shotgun (WGS) entry which is preliminary data.</text>
</comment>
<dbReference type="EMBL" id="LUCV01000013">
    <property type="protein sequence ID" value="OAI93091.1"/>
    <property type="molecule type" value="Genomic_DNA"/>
</dbReference>
<dbReference type="AlphaFoldDB" id="A0A177SRX1"/>
<evidence type="ECO:0000313" key="1">
    <source>
        <dbReference type="EMBL" id="OAI93091.1"/>
    </source>
</evidence>
<proteinExistence type="predicted"/>
<evidence type="ECO:0008006" key="3">
    <source>
        <dbReference type="Google" id="ProtNLM"/>
    </source>
</evidence>
<evidence type="ECO:0000313" key="2">
    <source>
        <dbReference type="Proteomes" id="UP000077752"/>
    </source>
</evidence>
<protein>
    <recommendedName>
        <fullName evidence="3">DUF4123 domain-containing protein</fullName>
    </recommendedName>
</protein>
<dbReference type="Proteomes" id="UP000077752">
    <property type="component" value="Unassembled WGS sequence"/>
</dbReference>
<gene>
    <name evidence="1" type="ORF">AYO28_14910</name>
</gene>